<dbReference type="EMBL" id="JACHJN010000006">
    <property type="protein sequence ID" value="MBB5957720.1"/>
    <property type="molecule type" value="Genomic_DNA"/>
</dbReference>
<evidence type="ECO:0000313" key="3">
    <source>
        <dbReference type="EMBL" id="MBB5957720.1"/>
    </source>
</evidence>
<reference evidence="3 4" key="1">
    <citation type="submission" date="2020-08" db="EMBL/GenBank/DDBJ databases">
        <title>Genomic Encyclopedia of Type Strains, Phase III (KMG-III): the genomes of soil and plant-associated and newly described type strains.</title>
        <authorList>
            <person name="Whitman W."/>
        </authorList>
    </citation>
    <scope>NUCLEOTIDE SEQUENCE [LARGE SCALE GENOMIC DNA]</scope>
    <source>
        <strain evidence="3 4">CECT 8640</strain>
    </source>
</reference>
<protein>
    <submittedName>
        <fullName evidence="3">Putative ArsR family transcriptional regulator</fullName>
    </submittedName>
</protein>
<dbReference type="InterPro" id="IPR036388">
    <property type="entry name" value="WH-like_DNA-bd_sf"/>
</dbReference>
<organism evidence="3 4">
    <name type="scientific">Saccharothrix tamanrassetensis</name>
    <dbReference type="NCBI Taxonomy" id="1051531"/>
    <lineage>
        <taxon>Bacteria</taxon>
        <taxon>Bacillati</taxon>
        <taxon>Actinomycetota</taxon>
        <taxon>Actinomycetes</taxon>
        <taxon>Pseudonocardiales</taxon>
        <taxon>Pseudonocardiaceae</taxon>
        <taxon>Saccharothrix</taxon>
    </lineage>
</organism>
<name>A0A841CKW6_9PSEU</name>
<dbReference type="Pfam" id="PF12840">
    <property type="entry name" value="HTH_20"/>
    <property type="match status" value="1"/>
</dbReference>
<dbReference type="RefSeq" id="WP_221456349.1">
    <property type="nucleotide sequence ID" value="NZ_JACHJN010000006.1"/>
</dbReference>
<sequence length="188" mass="21290">MTDDLIRDPKVLRALAHPFRWKLINLLLAEGPRTATECSAALGESVASCSYHLNMLAKYGFVGEVPDVKGRQKPWRLLRKSQSWSPTGLDDEGVSAAEAASDAFLEQEFAAVREQSRRNPQESEDWREALGVRGRMEFLTVRELEEVTAEVVAVIERYSERHDHPEKRPEGARPVRFFLATTASPRRD</sequence>
<dbReference type="InterPro" id="IPR036390">
    <property type="entry name" value="WH_DNA-bd_sf"/>
</dbReference>
<comment type="caution">
    <text evidence="3">The sequence shown here is derived from an EMBL/GenBank/DDBJ whole genome shotgun (WGS) entry which is preliminary data.</text>
</comment>
<proteinExistence type="predicted"/>
<dbReference type="InterPro" id="IPR011991">
    <property type="entry name" value="ArsR-like_HTH"/>
</dbReference>
<dbReference type="SUPFAM" id="SSF46785">
    <property type="entry name" value="Winged helix' DNA-binding domain"/>
    <property type="match status" value="1"/>
</dbReference>
<dbReference type="AlphaFoldDB" id="A0A841CKW6"/>
<keyword evidence="4" id="KW-1185">Reference proteome</keyword>
<feature type="region of interest" description="Disordered" evidence="1">
    <location>
        <begin position="160"/>
        <end position="188"/>
    </location>
</feature>
<evidence type="ECO:0000256" key="1">
    <source>
        <dbReference type="SAM" id="MobiDB-lite"/>
    </source>
</evidence>
<evidence type="ECO:0000313" key="4">
    <source>
        <dbReference type="Proteomes" id="UP000547510"/>
    </source>
</evidence>
<accession>A0A841CKW6</accession>
<dbReference type="InterPro" id="IPR001845">
    <property type="entry name" value="HTH_ArsR_DNA-bd_dom"/>
</dbReference>
<dbReference type="Proteomes" id="UP000547510">
    <property type="component" value="Unassembled WGS sequence"/>
</dbReference>
<dbReference type="CDD" id="cd00090">
    <property type="entry name" value="HTH_ARSR"/>
    <property type="match status" value="1"/>
</dbReference>
<feature type="domain" description="HTH arsR-type" evidence="2">
    <location>
        <begin position="10"/>
        <end position="105"/>
    </location>
</feature>
<dbReference type="SMART" id="SM00418">
    <property type="entry name" value="HTH_ARSR"/>
    <property type="match status" value="1"/>
</dbReference>
<evidence type="ECO:0000259" key="2">
    <source>
        <dbReference type="SMART" id="SM00418"/>
    </source>
</evidence>
<dbReference type="Gene3D" id="1.10.10.10">
    <property type="entry name" value="Winged helix-like DNA-binding domain superfamily/Winged helix DNA-binding domain"/>
    <property type="match status" value="1"/>
</dbReference>
<feature type="compositionally biased region" description="Basic and acidic residues" evidence="1">
    <location>
        <begin position="160"/>
        <end position="173"/>
    </location>
</feature>
<gene>
    <name evidence="3" type="ORF">FHS29_004315</name>
</gene>
<dbReference type="GO" id="GO:0003700">
    <property type="term" value="F:DNA-binding transcription factor activity"/>
    <property type="evidence" value="ECO:0007669"/>
    <property type="project" value="InterPro"/>
</dbReference>